<dbReference type="SUPFAM" id="SSF53807">
    <property type="entry name" value="Helical backbone' metal receptor"/>
    <property type="match status" value="1"/>
</dbReference>
<dbReference type="InterPro" id="IPR006128">
    <property type="entry name" value="Lipoprotein_PsaA-like"/>
</dbReference>
<dbReference type="PRINTS" id="PR00691">
    <property type="entry name" value="ADHESINB"/>
</dbReference>
<protein>
    <submittedName>
        <fullName evidence="6">Zinc ABC transporter substrate-binding protein</fullName>
    </submittedName>
</protein>
<sequence>MKKILLLVTLISSIAAAAHAKPLVVATTADMASITRSIAGDLIELKIIYTGNVDLHFFEPRPFHVVWVNKADMLIVAGLDADEWVYPLLNASRNPKIQIGKPGFIDPSAGVKPMNVPDGRIDGSMGHVHEYGNPHYWLDEDNLIIAAENIARGLTVLLPDQAGTISERKQAFIDDTKKTFSALREKMSSVQGMKIIQFHESWDYFCRECGMVIAGSIEPKPGVPPTPGHISDLKGIIATEHVEMVIAEPYYSNRPIKKLVDGTTIKVVRMPLYLQGEGELLRHIEKLVDQITTEAAK</sequence>
<dbReference type="GO" id="GO:0046872">
    <property type="term" value="F:metal ion binding"/>
    <property type="evidence" value="ECO:0007669"/>
    <property type="project" value="InterPro"/>
</dbReference>
<dbReference type="PANTHER" id="PTHR42953">
    <property type="entry name" value="HIGH-AFFINITY ZINC UPTAKE SYSTEM PROTEIN ZNUA-RELATED"/>
    <property type="match status" value="1"/>
</dbReference>
<name>A0A3A4RA19_9BACT</name>
<evidence type="ECO:0000256" key="1">
    <source>
        <dbReference type="ARBA" id="ARBA00011028"/>
    </source>
</evidence>
<dbReference type="GO" id="GO:0030001">
    <property type="term" value="P:metal ion transport"/>
    <property type="evidence" value="ECO:0007669"/>
    <property type="project" value="InterPro"/>
</dbReference>
<dbReference type="InterPro" id="IPR006127">
    <property type="entry name" value="ZnuA-like"/>
</dbReference>
<accession>A0A3A4RA19</accession>
<proteinExistence type="inferred from homology"/>
<dbReference type="PRINTS" id="PR00690">
    <property type="entry name" value="ADHESNFAMILY"/>
</dbReference>
<dbReference type="InterPro" id="IPR050492">
    <property type="entry name" value="Bact_metal-bind_prot9"/>
</dbReference>
<dbReference type="GO" id="GO:0007155">
    <property type="term" value="P:cell adhesion"/>
    <property type="evidence" value="ECO:0007669"/>
    <property type="project" value="InterPro"/>
</dbReference>
<evidence type="ECO:0000256" key="5">
    <source>
        <dbReference type="SAM" id="SignalP"/>
    </source>
</evidence>
<evidence type="ECO:0000256" key="2">
    <source>
        <dbReference type="ARBA" id="ARBA00022448"/>
    </source>
</evidence>
<keyword evidence="2 4" id="KW-0813">Transport</keyword>
<dbReference type="AlphaFoldDB" id="A0A3A4RA19"/>
<comment type="caution">
    <text evidence="6">The sequence shown here is derived from an EMBL/GenBank/DDBJ whole genome shotgun (WGS) entry which is preliminary data.</text>
</comment>
<evidence type="ECO:0000256" key="4">
    <source>
        <dbReference type="RuleBase" id="RU003512"/>
    </source>
</evidence>
<reference evidence="6 7" key="1">
    <citation type="journal article" date="2017" name="ISME J.">
        <title>Energy and carbon metabolisms in a deep terrestrial subsurface fluid microbial community.</title>
        <authorList>
            <person name="Momper L."/>
            <person name="Jungbluth S.P."/>
            <person name="Lee M.D."/>
            <person name="Amend J.P."/>
        </authorList>
    </citation>
    <scope>NUCLEOTIDE SEQUENCE [LARGE SCALE GENOMIC DNA]</scope>
    <source>
        <strain evidence="6">SURF_26</strain>
    </source>
</reference>
<organism evidence="6 7">
    <name type="scientific">Candidatus Auribacter fodinae</name>
    <dbReference type="NCBI Taxonomy" id="2093366"/>
    <lineage>
        <taxon>Bacteria</taxon>
        <taxon>Pseudomonadati</taxon>
        <taxon>Candidatus Auribacterota</taxon>
        <taxon>Candidatus Auribacteria</taxon>
        <taxon>Candidatus Auribacterales</taxon>
        <taxon>Candidatus Auribacteraceae</taxon>
        <taxon>Candidatus Auribacter</taxon>
    </lineage>
</organism>
<gene>
    <name evidence="6" type="ORF">C4541_01200</name>
</gene>
<evidence type="ECO:0000313" key="7">
    <source>
        <dbReference type="Proteomes" id="UP000266426"/>
    </source>
</evidence>
<dbReference type="EMBL" id="QZJZ01000009">
    <property type="protein sequence ID" value="RJP61780.1"/>
    <property type="molecule type" value="Genomic_DNA"/>
</dbReference>
<dbReference type="InterPro" id="IPR006129">
    <property type="entry name" value="AdhesinB"/>
</dbReference>
<evidence type="ECO:0000256" key="3">
    <source>
        <dbReference type="ARBA" id="ARBA00022729"/>
    </source>
</evidence>
<feature type="signal peptide" evidence="5">
    <location>
        <begin position="1"/>
        <end position="20"/>
    </location>
</feature>
<dbReference type="PANTHER" id="PTHR42953:SF2">
    <property type="entry name" value="ADHESION PROTEIN"/>
    <property type="match status" value="1"/>
</dbReference>
<dbReference type="Proteomes" id="UP000266426">
    <property type="component" value="Unassembled WGS sequence"/>
</dbReference>
<comment type="similarity">
    <text evidence="1 4">Belongs to the bacterial solute-binding protein 9 family.</text>
</comment>
<dbReference type="Gene3D" id="3.40.50.1980">
    <property type="entry name" value="Nitrogenase molybdenum iron protein domain"/>
    <property type="match status" value="2"/>
</dbReference>
<evidence type="ECO:0000313" key="6">
    <source>
        <dbReference type="EMBL" id="RJP61780.1"/>
    </source>
</evidence>
<feature type="chain" id="PRO_5017431193" evidence="5">
    <location>
        <begin position="21"/>
        <end position="297"/>
    </location>
</feature>
<keyword evidence="3 5" id="KW-0732">Signal</keyword>
<dbReference type="Pfam" id="PF01297">
    <property type="entry name" value="ZnuA"/>
    <property type="match status" value="1"/>
</dbReference>